<dbReference type="Gene3D" id="1.20.5.1930">
    <property type="match status" value="1"/>
</dbReference>
<comment type="caution">
    <text evidence="6">The sequence shown here is derived from an EMBL/GenBank/DDBJ whole genome shotgun (WGS) entry which is preliminary data.</text>
</comment>
<dbReference type="Pfam" id="PF02518">
    <property type="entry name" value="HATPase_c"/>
    <property type="match status" value="1"/>
</dbReference>
<proteinExistence type="predicted"/>
<dbReference type="OrthoDB" id="227596at2"/>
<feature type="domain" description="Histidine kinase/HSP90-like ATPase" evidence="5">
    <location>
        <begin position="285"/>
        <end position="374"/>
    </location>
</feature>
<organism evidence="6 7">
    <name type="scientific">Pseudoclavibacter chungangensis</name>
    <dbReference type="NCBI Taxonomy" id="587635"/>
    <lineage>
        <taxon>Bacteria</taxon>
        <taxon>Bacillati</taxon>
        <taxon>Actinomycetota</taxon>
        <taxon>Actinomycetes</taxon>
        <taxon>Micrococcales</taxon>
        <taxon>Microbacteriaceae</taxon>
        <taxon>Pseudoclavibacter</taxon>
    </lineage>
</organism>
<feature type="transmembrane region" description="Helical" evidence="4">
    <location>
        <begin position="42"/>
        <end position="61"/>
    </location>
</feature>
<keyword evidence="4" id="KW-0472">Membrane</keyword>
<dbReference type="GO" id="GO:0046983">
    <property type="term" value="F:protein dimerization activity"/>
    <property type="evidence" value="ECO:0007669"/>
    <property type="project" value="InterPro"/>
</dbReference>
<dbReference type="PANTHER" id="PTHR24421:SF59">
    <property type="entry name" value="OXYGEN SENSOR HISTIDINE KINASE NREB"/>
    <property type="match status" value="1"/>
</dbReference>
<dbReference type="Gene3D" id="3.30.565.10">
    <property type="entry name" value="Histidine kinase-like ATPase, C-terminal domain"/>
    <property type="match status" value="1"/>
</dbReference>
<evidence type="ECO:0000256" key="4">
    <source>
        <dbReference type="SAM" id="Phobius"/>
    </source>
</evidence>
<dbReference type="RefSeq" id="WP_158041806.1">
    <property type="nucleotide sequence ID" value="NZ_JACCFV010000001.1"/>
</dbReference>
<dbReference type="AlphaFoldDB" id="A0A7J5BN03"/>
<gene>
    <name evidence="6" type="ORF">F8O01_15440</name>
</gene>
<dbReference type="Proteomes" id="UP000467240">
    <property type="component" value="Unassembled WGS sequence"/>
</dbReference>
<evidence type="ECO:0000313" key="6">
    <source>
        <dbReference type="EMBL" id="KAB1653257.1"/>
    </source>
</evidence>
<dbReference type="SUPFAM" id="SSF55874">
    <property type="entry name" value="ATPase domain of HSP90 chaperone/DNA topoisomerase II/histidine kinase"/>
    <property type="match status" value="1"/>
</dbReference>
<dbReference type="InterPro" id="IPR011712">
    <property type="entry name" value="Sig_transdc_His_kin_sub3_dim/P"/>
</dbReference>
<dbReference type="InterPro" id="IPR036890">
    <property type="entry name" value="HATPase_C_sf"/>
</dbReference>
<dbReference type="GO" id="GO:0000155">
    <property type="term" value="F:phosphorelay sensor kinase activity"/>
    <property type="evidence" value="ECO:0007669"/>
    <property type="project" value="InterPro"/>
</dbReference>
<keyword evidence="2 6" id="KW-0418">Kinase</keyword>
<accession>A0A7J5BN03</accession>
<keyword evidence="4" id="KW-1133">Transmembrane helix</keyword>
<feature type="transmembrane region" description="Helical" evidence="4">
    <location>
        <begin position="138"/>
        <end position="159"/>
    </location>
</feature>
<name>A0A7J5BN03_9MICO</name>
<dbReference type="EMBL" id="WBJZ01000024">
    <property type="protein sequence ID" value="KAB1653257.1"/>
    <property type="molecule type" value="Genomic_DNA"/>
</dbReference>
<keyword evidence="1" id="KW-0808">Transferase</keyword>
<evidence type="ECO:0000256" key="2">
    <source>
        <dbReference type="ARBA" id="ARBA00022777"/>
    </source>
</evidence>
<dbReference type="SMART" id="SM00387">
    <property type="entry name" value="HATPase_c"/>
    <property type="match status" value="1"/>
</dbReference>
<dbReference type="InterPro" id="IPR050482">
    <property type="entry name" value="Sensor_HK_TwoCompSys"/>
</dbReference>
<sequence length="374" mass="39589">MTARWMDRVTDGVPVVLSVVIGAIVIGPALADPSLLHVSLPVWSALFVVYLVSLTITTVFADRVPWPIVGVAFGVMCVAALAVVVTAPGAGWIMITLVFSALVSGYIVPVWGSAVVVAVNSAVILGVAWSRGSVTDGVLTAVIYAVLQANAVLFVRVFLRERSLRAEIEAQNVALRATRRLLEQSSRSSERLRISRDLHDVLGHRLTALSLELEAALHTAPDASRAHTERARDAARELLSDVRSTVGELRASDDDLEAALASIVAGVGAIRVDLRVETGPVHDPAVIELLVRAVQEVVTNTLRHASATALRVTVRRGADGGVELEAADDGEGTREVRPGNGLTGMRERVEALGGALRVDGRDGFRVVATIPVAS</sequence>
<evidence type="ECO:0000313" key="7">
    <source>
        <dbReference type="Proteomes" id="UP000467240"/>
    </source>
</evidence>
<dbReference type="GO" id="GO:0016020">
    <property type="term" value="C:membrane"/>
    <property type="evidence" value="ECO:0007669"/>
    <property type="project" value="InterPro"/>
</dbReference>
<dbReference type="PANTHER" id="PTHR24421">
    <property type="entry name" value="NITRATE/NITRITE SENSOR PROTEIN NARX-RELATED"/>
    <property type="match status" value="1"/>
</dbReference>
<evidence type="ECO:0000256" key="1">
    <source>
        <dbReference type="ARBA" id="ARBA00022679"/>
    </source>
</evidence>
<keyword evidence="7" id="KW-1185">Reference proteome</keyword>
<dbReference type="Pfam" id="PF07730">
    <property type="entry name" value="HisKA_3"/>
    <property type="match status" value="1"/>
</dbReference>
<keyword evidence="3" id="KW-0902">Two-component regulatory system</keyword>
<evidence type="ECO:0000256" key="3">
    <source>
        <dbReference type="ARBA" id="ARBA00023012"/>
    </source>
</evidence>
<evidence type="ECO:0000259" key="5">
    <source>
        <dbReference type="SMART" id="SM00387"/>
    </source>
</evidence>
<feature type="transmembrane region" description="Helical" evidence="4">
    <location>
        <begin position="68"/>
        <end position="85"/>
    </location>
</feature>
<feature type="transmembrane region" description="Helical" evidence="4">
    <location>
        <begin position="115"/>
        <end position="132"/>
    </location>
</feature>
<keyword evidence="4" id="KW-0812">Transmembrane</keyword>
<feature type="transmembrane region" description="Helical" evidence="4">
    <location>
        <begin position="12"/>
        <end position="30"/>
    </location>
</feature>
<reference evidence="6 7" key="1">
    <citation type="submission" date="2019-09" db="EMBL/GenBank/DDBJ databases">
        <title>Phylogeny of genus Pseudoclavibacter and closely related genus.</title>
        <authorList>
            <person name="Li Y."/>
        </authorList>
    </citation>
    <scope>NUCLEOTIDE SEQUENCE [LARGE SCALE GENOMIC DNA]</scope>
    <source>
        <strain evidence="6 7">DSM 23821</strain>
    </source>
</reference>
<dbReference type="InterPro" id="IPR003594">
    <property type="entry name" value="HATPase_dom"/>
</dbReference>
<protein>
    <submittedName>
        <fullName evidence="6">Sensor histidine kinase</fullName>
    </submittedName>
</protein>
<dbReference type="CDD" id="cd16917">
    <property type="entry name" value="HATPase_UhpB-NarQ-NarX-like"/>
    <property type="match status" value="1"/>
</dbReference>